<feature type="region of interest" description="Disordered" evidence="16">
    <location>
        <begin position="141"/>
        <end position="160"/>
    </location>
</feature>
<feature type="domain" description="SH3" evidence="17">
    <location>
        <begin position="316"/>
        <end position="376"/>
    </location>
</feature>
<dbReference type="SUPFAM" id="SSF50044">
    <property type="entry name" value="SH3-domain"/>
    <property type="match status" value="3"/>
</dbReference>
<keyword evidence="14" id="KW-0206">Cytoskeleton</keyword>
<proteinExistence type="inferred from homology"/>
<dbReference type="AlphaFoldDB" id="A0AAD9FMV8"/>
<evidence type="ECO:0000256" key="16">
    <source>
        <dbReference type="SAM" id="MobiDB-lite"/>
    </source>
</evidence>
<feature type="region of interest" description="Disordered" evidence="16">
    <location>
        <begin position="276"/>
        <end position="317"/>
    </location>
</feature>
<keyword evidence="19" id="KW-1185">Reference proteome</keyword>
<evidence type="ECO:0000313" key="18">
    <source>
        <dbReference type="EMBL" id="KAK1922499.1"/>
    </source>
</evidence>
<gene>
    <name evidence="18" type="ORF">DB88DRAFT_495309</name>
</gene>
<dbReference type="Gene3D" id="2.30.30.40">
    <property type="entry name" value="SH3 Domains"/>
    <property type="match status" value="3"/>
</dbReference>
<dbReference type="GO" id="GO:0003779">
    <property type="term" value="F:actin binding"/>
    <property type="evidence" value="ECO:0007669"/>
    <property type="project" value="UniProtKB-KW"/>
</dbReference>
<evidence type="ECO:0000256" key="4">
    <source>
        <dbReference type="ARBA" id="ARBA00007948"/>
    </source>
</evidence>
<feature type="domain" description="SH3" evidence="17">
    <location>
        <begin position="2"/>
        <end position="68"/>
    </location>
</feature>
<feature type="compositionally biased region" description="Basic and acidic residues" evidence="16">
    <location>
        <begin position="619"/>
        <end position="629"/>
    </location>
</feature>
<dbReference type="GO" id="GO:0030674">
    <property type="term" value="F:protein-macromolecule adaptor activity"/>
    <property type="evidence" value="ECO:0007669"/>
    <property type="project" value="InterPro"/>
</dbReference>
<evidence type="ECO:0000313" key="19">
    <source>
        <dbReference type="Proteomes" id="UP001182556"/>
    </source>
</evidence>
<dbReference type="Gene3D" id="2.30.30.700">
    <property type="entry name" value="SLA1 homology domain 1"/>
    <property type="match status" value="1"/>
</dbReference>
<evidence type="ECO:0000256" key="11">
    <source>
        <dbReference type="ARBA" id="ARBA00022753"/>
    </source>
</evidence>
<evidence type="ECO:0000256" key="6">
    <source>
        <dbReference type="ARBA" id="ARBA00022443"/>
    </source>
</evidence>
<dbReference type="GO" id="GO:0000147">
    <property type="term" value="P:actin cortical patch assembly"/>
    <property type="evidence" value="ECO:0007669"/>
    <property type="project" value="TreeGrafter"/>
</dbReference>
<evidence type="ECO:0000256" key="8">
    <source>
        <dbReference type="ARBA" id="ARBA00022490"/>
    </source>
</evidence>
<dbReference type="GO" id="GO:0005634">
    <property type="term" value="C:nucleus"/>
    <property type="evidence" value="ECO:0007669"/>
    <property type="project" value="TreeGrafter"/>
</dbReference>
<dbReference type="InterPro" id="IPR036028">
    <property type="entry name" value="SH3-like_dom_sf"/>
</dbReference>
<keyword evidence="11" id="KW-0967">Endosome</keyword>
<dbReference type="Gene3D" id="1.10.150.50">
    <property type="entry name" value="Transcription Factor, Ets-1"/>
    <property type="match status" value="1"/>
</dbReference>
<feature type="region of interest" description="Disordered" evidence="16">
    <location>
        <begin position="1055"/>
        <end position="1092"/>
    </location>
</feature>
<dbReference type="GO" id="GO:0030833">
    <property type="term" value="P:regulation of actin filament polymerization"/>
    <property type="evidence" value="ECO:0007669"/>
    <property type="project" value="TreeGrafter"/>
</dbReference>
<dbReference type="InterPro" id="IPR007131">
    <property type="entry name" value="SHD1"/>
</dbReference>
<dbReference type="PANTHER" id="PTHR15735">
    <property type="entry name" value="FCH AND DOUBLE SH3 DOMAINS PROTEIN"/>
    <property type="match status" value="1"/>
</dbReference>
<keyword evidence="6 15" id="KW-0728">SH3 domain</keyword>
<dbReference type="InterPro" id="IPR001452">
    <property type="entry name" value="SH3_domain"/>
</dbReference>
<evidence type="ECO:0000256" key="3">
    <source>
        <dbReference type="ARBA" id="ARBA00004413"/>
    </source>
</evidence>
<keyword evidence="7" id="KW-1003">Cell membrane</keyword>
<evidence type="ECO:0000256" key="2">
    <source>
        <dbReference type="ARBA" id="ARBA00004134"/>
    </source>
</evidence>
<feature type="region of interest" description="Disordered" evidence="16">
    <location>
        <begin position="375"/>
        <end position="529"/>
    </location>
</feature>
<dbReference type="InterPro" id="IPR056996">
    <property type="entry name" value="PH_SLA1"/>
</dbReference>
<dbReference type="CDD" id="cd11773">
    <property type="entry name" value="SH3_Sla1p_1"/>
    <property type="match status" value="1"/>
</dbReference>
<keyword evidence="13" id="KW-0009">Actin-binding</keyword>
<dbReference type="Pfam" id="PF24081">
    <property type="entry name" value="PH_SLA1"/>
    <property type="match status" value="1"/>
</dbReference>
<dbReference type="GO" id="GO:0042802">
    <property type="term" value="F:identical protein binding"/>
    <property type="evidence" value="ECO:0007669"/>
    <property type="project" value="InterPro"/>
</dbReference>
<dbReference type="CDD" id="cd11775">
    <property type="entry name" value="SH3_Sla1p_3"/>
    <property type="match status" value="1"/>
</dbReference>
<feature type="compositionally biased region" description="Basic and acidic residues" evidence="16">
    <location>
        <begin position="699"/>
        <end position="723"/>
    </location>
</feature>
<keyword evidence="10" id="KW-0677">Repeat</keyword>
<evidence type="ECO:0000256" key="1">
    <source>
        <dbReference type="ARBA" id="ARBA00004125"/>
    </source>
</evidence>
<reference evidence="18" key="1">
    <citation type="submission" date="2023-02" db="EMBL/GenBank/DDBJ databases">
        <title>Identification and recombinant expression of a fungal hydrolase from Papiliotrema laurentii that hydrolyzes apple cutin and clears colloidal polyester polyurethane.</title>
        <authorList>
            <consortium name="DOE Joint Genome Institute"/>
            <person name="Roman V.A."/>
            <person name="Bojanowski C."/>
            <person name="Crable B.R."/>
            <person name="Wagner D.N."/>
            <person name="Hung C.S."/>
            <person name="Nadeau L.J."/>
            <person name="Schratz L."/>
            <person name="Haridas S."/>
            <person name="Pangilinan J."/>
            <person name="Lipzen A."/>
            <person name="Na H."/>
            <person name="Yan M."/>
            <person name="Ng V."/>
            <person name="Grigoriev I.V."/>
            <person name="Spatafora J.W."/>
            <person name="Barlow D."/>
            <person name="Biffinger J."/>
            <person name="Kelley-Loughnane N."/>
            <person name="Varaljay V.A."/>
            <person name="Crookes-Goodson W.J."/>
        </authorList>
    </citation>
    <scope>NUCLEOTIDE SEQUENCE</scope>
    <source>
        <strain evidence="18">5307AH</strain>
    </source>
</reference>
<keyword evidence="9" id="KW-0254">Endocytosis</keyword>
<evidence type="ECO:0000256" key="9">
    <source>
        <dbReference type="ARBA" id="ARBA00022583"/>
    </source>
</evidence>
<dbReference type="InterPro" id="IPR035821">
    <property type="entry name" value="Sla1_SH3_3"/>
</dbReference>
<evidence type="ECO:0000256" key="7">
    <source>
        <dbReference type="ARBA" id="ARBA00022475"/>
    </source>
</evidence>
<keyword evidence="12" id="KW-0472">Membrane</keyword>
<dbReference type="Pfam" id="PF00018">
    <property type="entry name" value="SH3_1"/>
    <property type="match status" value="3"/>
</dbReference>
<feature type="compositionally biased region" description="Acidic residues" evidence="16">
    <location>
        <begin position="281"/>
        <end position="290"/>
    </location>
</feature>
<protein>
    <recommendedName>
        <fullName evidence="5">Actin cytoskeleton-regulatory complex protein SLA1</fullName>
    </recommendedName>
</protein>
<accession>A0AAD9FMV8</accession>
<comment type="similarity">
    <text evidence="4">Belongs to the SLA1 family.</text>
</comment>
<name>A0AAD9FMV8_PAPLA</name>
<evidence type="ECO:0000256" key="14">
    <source>
        <dbReference type="ARBA" id="ARBA00023212"/>
    </source>
</evidence>
<organism evidence="18 19">
    <name type="scientific">Papiliotrema laurentii</name>
    <name type="common">Cryptococcus laurentii</name>
    <dbReference type="NCBI Taxonomy" id="5418"/>
    <lineage>
        <taxon>Eukaryota</taxon>
        <taxon>Fungi</taxon>
        <taxon>Dikarya</taxon>
        <taxon>Basidiomycota</taxon>
        <taxon>Agaricomycotina</taxon>
        <taxon>Tremellomycetes</taxon>
        <taxon>Tremellales</taxon>
        <taxon>Rhynchogastremaceae</taxon>
        <taxon>Papiliotrema</taxon>
    </lineage>
</organism>
<dbReference type="InterPro" id="IPR035800">
    <property type="entry name" value="Sla1_SH3_1"/>
</dbReference>
<feature type="compositionally biased region" description="Basic and acidic residues" evidence="16">
    <location>
        <begin position="599"/>
        <end position="611"/>
    </location>
</feature>
<keyword evidence="8" id="KW-0963">Cytoplasm</keyword>
<dbReference type="GO" id="GO:0043130">
    <property type="term" value="F:ubiquitin binding"/>
    <property type="evidence" value="ECO:0007669"/>
    <property type="project" value="InterPro"/>
</dbReference>
<dbReference type="PRINTS" id="PR00452">
    <property type="entry name" value="SH3DOMAIN"/>
</dbReference>
<feature type="region of interest" description="Disordered" evidence="16">
    <location>
        <begin position="581"/>
        <end position="629"/>
    </location>
</feature>
<comment type="caution">
    <text evidence="18">The sequence shown here is derived from an EMBL/GenBank/DDBJ whole genome shotgun (WGS) entry which is preliminary data.</text>
</comment>
<feature type="compositionally biased region" description="Polar residues" evidence="16">
    <location>
        <begin position="736"/>
        <end position="748"/>
    </location>
</feature>
<dbReference type="EMBL" id="JAODAN010000008">
    <property type="protein sequence ID" value="KAK1922499.1"/>
    <property type="molecule type" value="Genomic_DNA"/>
</dbReference>
<feature type="compositionally biased region" description="Polar residues" evidence="16">
    <location>
        <begin position="884"/>
        <end position="906"/>
    </location>
</feature>
<dbReference type="GO" id="GO:0005886">
    <property type="term" value="C:plasma membrane"/>
    <property type="evidence" value="ECO:0007669"/>
    <property type="project" value="UniProtKB-SubCell"/>
</dbReference>
<dbReference type="Pfam" id="PF03983">
    <property type="entry name" value="SHD1"/>
    <property type="match status" value="1"/>
</dbReference>
<feature type="region of interest" description="Disordered" evidence="16">
    <location>
        <begin position="699"/>
        <end position="978"/>
    </location>
</feature>
<comment type="subcellular location">
    <subcellularLocation>
        <location evidence="3">Cell membrane</location>
        <topology evidence="3">Peripheral membrane protein</topology>
        <orientation evidence="3">Cytoplasmic side</orientation>
    </subcellularLocation>
    <subcellularLocation>
        <location evidence="2">Cytoplasm</location>
        <location evidence="2">Cytoskeleton</location>
        <location evidence="2">Actin patch</location>
    </subcellularLocation>
    <subcellularLocation>
        <location evidence="1">Endosome membrane</location>
        <topology evidence="1">Peripheral membrane protein</topology>
        <orientation evidence="1">Cytoplasmic side</orientation>
    </subcellularLocation>
</comment>
<dbReference type="GO" id="GO:0006897">
    <property type="term" value="P:endocytosis"/>
    <property type="evidence" value="ECO:0007669"/>
    <property type="project" value="UniProtKB-KW"/>
</dbReference>
<feature type="compositionally biased region" description="Pro residues" evidence="16">
    <location>
        <begin position="826"/>
        <end position="848"/>
    </location>
</feature>
<evidence type="ECO:0000259" key="17">
    <source>
        <dbReference type="PROSITE" id="PS50002"/>
    </source>
</evidence>
<dbReference type="InterPro" id="IPR013761">
    <property type="entry name" value="SAM/pointed_sf"/>
</dbReference>
<evidence type="ECO:0000256" key="12">
    <source>
        <dbReference type="ARBA" id="ARBA00023136"/>
    </source>
</evidence>
<evidence type="ECO:0000256" key="5">
    <source>
        <dbReference type="ARBA" id="ARBA00020357"/>
    </source>
</evidence>
<feature type="compositionally biased region" description="Polar residues" evidence="16">
    <location>
        <begin position="922"/>
        <end position="933"/>
    </location>
</feature>
<evidence type="ECO:0000256" key="13">
    <source>
        <dbReference type="ARBA" id="ARBA00023203"/>
    </source>
</evidence>
<evidence type="ECO:0000256" key="15">
    <source>
        <dbReference type="PROSITE-ProRule" id="PRU00192"/>
    </source>
</evidence>
<feature type="compositionally biased region" description="Low complexity" evidence="16">
    <location>
        <begin position="1063"/>
        <end position="1072"/>
    </location>
</feature>
<dbReference type="GO" id="GO:0010008">
    <property type="term" value="C:endosome membrane"/>
    <property type="evidence" value="ECO:0007669"/>
    <property type="project" value="UniProtKB-SubCell"/>
</dbReference>
<dbReference type="PANTHER" id="PTHR15735:SF19">
    <property type="entry name" value="ACTIN CYTOSKELETON-REGULATORY COMPLEX PROTEIN SLA1"/>
    <property type="match status" value="1"/>
</dbReference>
<feature type="compositionally biased region" description="Basic and acidic residues" evidence="16">
    <location>
        <begin position="145"/>
        <end position="160"/>
    </location>
</feature>
<dbReference type="GO" id="GO:0030479">
    <property type="term" value="C:actin cortical patch"/>
    <property type="evidence" value="ECO:0007669"/>
    <property type="project" value="UniProtKB-SubCell"/>
</dbReference>
<dbReference type="Proteomes" id="UP001182556">
    <property type="component" value="Unassembled WGS sequence"/>
</dbReference>
<sequence length="1139" mass="124780">MAYVAVVKALYDYAAQDPETELALKEDQICYIIEKEDEDWWKAKLKDEGGQEGAIGLIPATYVEELPPMNTTKALYAYDSTSPEELSMAEDDSLLVFSIEDDWLLVRPLSDPSSKFGFVPRTYCLPLDEAGAVEVPDAGEAEAELEAHRREEEEAEKKRQLAEQQRLLKLKDKVETWSISEMDGKKKKKGTLGVGNGAVFFASDSDKMGGVKQYNITELAQVSHPSSKNLQLVFTSLSAPLLFHCGSSDIASAIVTKLESSKAAAGEVLELTRVESHGIPSEEEEPEEDAYTPAAAAEPKTVRWASDTPSTPVVGGQGESATVLYDFDAQGDDELTVKENEVVTVVDKENDEWWSVRNASGAEGVVPAQYVQLNDGSAPEQAEEENHEEEERRREEEEAAAAAALEAERQREAAHKAEERRAIERAARERQRQEEEDRKYAEQLEQKEAAKAERRARRQQEEQRSQREWEMAKRREAARGLEPPKVSKRPSVQDVSEAARNLPTRGKPAPVKPPENSRPKPTPGRTRLWVDKTGQFKVEAEYLGLNGNKIRLHKMNGVIIEVPVDKMSTEDVQLIRRHEARKAKALEDEDNAPLGRQRPRADRSEETRVRSSEPQFEPIPKEAMEPPKPRKPRFDWFAFFLDAGCDIDDCTRYAANFERDRIDEEILPDLDAATIRSLGLKEGDVIRVRKVITGRYTKKTPEQEAQMKQDEDYARQLQEHENSGGKGPIPQPPPSLFTSANGKLANNTRRGRPEKKSTGPETVDASALAAVSEQLTGVSISSPSPPPPPAAVSPAPEKKEEKKSSLLSGFDDDAWTIKPSTSKPASPAPPPAPVAPPPPVAATPPPANPTESLLMQIQAMRPASTGVTSNATGGSGTFDKYAAISSQPIQQQRSGSAPVQPTQTGASAGGFGGPSNYGLGVQGSQQSMAQLQNGPRGPLAPVPSNEGLLNPLQPARTGFVPTRPGSNQGQGMMPQPTGFMPQQPQQPMMMQPTGYAAGFQQGYGGQPQQMQPNFTGFPGNFAQQSQTSNFNAIASMRPPEPPQNQDKFAPSNIFAAMKQKNFGQPEEQQPQGSEKYDALRPLTTGYNGAPQQPMGMMSQPTGMMPQQTGMGMGYPGMMMNQMTGFQPPQGYGYPGQGYR</sequence>
<dbReference type="SMART" id="SM00326">
    <property type="entry name" value="SH3"/>
    <property type="match status" value="3"/>
</dbReference>
<evidence type="ECO:0000256" key="10">
    <source>
        <dbReference type="ARBA" id="ARBA00022737"/>
    </source>
</evidence>
<dbReference type="PROSITE" id="PS50002">
    <property type="entry name" value="SH3"/>
    <property type="match status" value="3"/>
</dbReference>
<feature type="compositionally biased region" description="Low complexity" evidence="16">
    <location>
        <begin position="969"/>
        <end position="978"/>
    </location>
</feature>
<feature type="domain" description="SH3" evidence="17">
    <location>
        <begin position="69"/>
        <end position="129"/>
    </location>
</feature>
<feature type="compositionally biased region" description="Basic and acidic residues" evidence="16">
    <location>
        <begin position="406"/>
        <end position="479"/>
    </location>
</feature>